<dbReference type="Pfam" id="PF12974">
    <property type="entry name" value="Phosphonate-bd"/>
    <property type="match status" value="1"/>
</dbReference>
<accession>A0A4R1NAX2</accession>
<sequence>MGNRLIGCVFAVITLFAQTASATELVFATLNDNIRKQADRFARLEVYLEDTLSDFGISNVVLEVFRNAEDVQAAMNSGAVDFYFDSPLIAAQISAPVGGEVFLRRWKKGVAEYHSVVFVKQDSPYEELSDLVGARIAMQEPTSTSGFLLPLAELTANGLPTAELPDRKSEPSAKAVNYVFSGDDDTSALWVIRGHVEAAATDNATFEKLQTAASGQYRSIGVSPTVPRQLLVKRAGLAPELEAKLADILTTMHETPEGAEILYKFNKTTKFERFETPTDAVMAQMLEILDDLATAGAIE</sequence>
<reference evidence="2 3" key="1">
    <citation type="submission" date="2019-03" db="EMBL/GenBank/DDBJ databases">
        <title>Genomic Encyclopedia of Archaeal and Bacterial Type Strains, Phase II (KMG-II): from individual species to whole genera.</title>
        <authorList>
            <person name="Goeker M."/>
        </authorList>
    </citation>
    <scope>NUCLEOTIDE SEQUENCE [LARGE SCALE GENOMIC DNA]</scope>
    <source>
        <strain evidence="2 3">DSM 26433</strain>
    </source>
</reference>
<evidence type="ECO:0000256" key="1">
    <source>
        <dbReference type="SAM" id="SignalP"/>
    </source>
</evidence>
<gene>
    <name evidence="2" type="ORF">BXY66_2571</name>
</gene>
<dbReference type="RefSeq" id="WP_132860592.1">
    <property type="nucleotide sequence ID" value="NZ_SMGR01000002.1"/>
</dbReference>
<dbReference type="SUPFAM" id="SSF53850">
    <property type="entry name" value="Periplasmic binding protein-like II"/>
    <property type="match status" value="1"/>
</dbReference>
<keyword evidence="3" id="KW-1185">Reference proteome</keyword>
<feature type="chain" id="PRO_5020820406" evidence="1">
    <location>
        <begin position="23"/>
        <end position="299"/>
    </location>
</feature>
<dbReference type="Gene3D" id="3.40.190.10">
    <property type="entry name" value="Periplasmic binding protein-like II"/>
    <property type="match status" value="2"/>
</dbReference>
<evidence type="ECO:0000313" key="2">
    <source>
        <dbReference type="EMBL" id="TCL01259.1"/>
    </source>
</evidence>
<dbReference type="OrthoDB" id="225238at2"/>
<name>A0A4R1NAX2_9RHOB</name>
<dbReference type="PANTHER" id="PTHR35841">
    <property type="entry name" value="PHOSPHONATES-BINDING PERIPLASMIC PROTEIN"/>
    <property type="match status" value="1"/>
</dbReference>
<comment type="caution">
    <text evidence="2">The sequence shown here is derived from an EMBL/GenBank/DDBJ whole genome shotgun (WGS) entry which is preliminary data.</text>
</comment>
<dbReference type="AlphaFoldDB" id="A0A4R1NAX2"/>
<dbReference type="PANTHER" id="PTHR35841:SF1">
    <property type="entry name" value="PHOSPHONATES-BINDING PERIPLASMIC PROTEIN"/>
    <property type="match status" value="1"/>
</dbReference>
<keyword evidence="1" id="KW-0732">Signal</keyword>
<feature type="signal peptide" evidence="1">
    <location>
        <begin position="1"/>
        <end position="22"/>
    </location>
</feature>
<protein>
    <submittedName>
        <fullName evidence="2">Phosphonate transport system substrate-binding protein</fullName>
    </submittedName>
</protein>
<evidence type="ECO:0000313" key="3">
    <source>
        <dbReference type="Proteomes" id="UP000295673"/>
    </source>
</evidence>
<dbReference type="EMBL" id="SMGR01000002">
    <property type="protein sequence ID" value="TCL01259.1"/>
    <property type="molecule type" value="Genomic_DNA"/>
</dbReference>
<proteinExistence type="predicted"/>
<dbReference type="Proteomes" id="UP000295673">
    <property type="component" value="Unassembled WGS sequence"/>
</dbReference>
<organism evidence="2 3">
    <name type="scientific">Shimia isoporae</name>
    <dbReference type="NCBI Taxonomy" id="647720"/>
    <lineage>
        <taxon>Bacteria</taxon>
        <taxon>Pseudomonadati</taxon>
        <taxon>Pseudomonadota</taxon>
        <taxon>Alphaproteobacteria</taxon>
        <taxon>Rhodobacterales</taxon>
        <taxon>Roseobacteraceae</taxon>
    </lineage>
</organism>